<dbReference type="InterPro" id="IPR057842">
    <property type="entry name" value="WH_MER3"/>
</dbReference>
<evidence type="ECO:0000259" key="8">
    <source>
        <dbReference type="Pfam" id="PF02889"/>
    </source>
</evidence>
<dbReference type="Pfam" id="PF02889">
    <property type="entry name" value="Sec63"/>
    <property type="match status" value="1"/>
</dbReference>
<keyword evidence="2 10" id="KW-0067">ATP-binding</keyword>
<dbReference type="InterPro" id="IPR036388">
    <property type="entry name" value="WH-like_DNA-bd_sf"/>
</dbReference>
<name>A0A0G2UMQ7_9CHLO</name>
<evidence type="ECO:0000256" key="1">
    <source>
        <dbReference type="ARBA" id="ARBA00022801"/>
    </source>
</evidence>
<comment type="catalytic activity">
    <reaction evidence="5">
        <text>Couples ATP hydrolysis with the unwinding of duplex DNA by translocating in the 3'-5' direction.</text>
        <dbReference type="EC" id="5.6.2.4"/>
    </reaction>
</comment>
<reference evidence="10" key="1">
    <citation type="submission" date="2014-12" db="EMBL/GenBank/DDBJ databases">
        <title>Meiotic genes and sexual reproduction in the green algal class Trebouxiophyceae (Chlorophyta).</title>
        <authorList>
            <person name="Fucikova K."/>
            <person name="Pazoutova M."/>
            <person name="Rindi F."/>
        </authorList>
    </citation>
    <scope>NUCLEOTIDE SEQUENCE</scope>
    <source>
        <strain evidence="10">SAG 2007</strain>
    </source>
</reference>
<dbReference type="PANTHER" id="PTHR47835:SF3">
    <property type="entry name" value="HELICASE FOR MEIOSIS 1"/>
    <property type="match status" value="1"/>
</dbReference>
<dbReference type="Pfam" id="PF23445">
    <property type="entry name" value="WHD_SNRNP200"/>
    <property type="match status" value="1"/>
</dbReference>
<dbReference type="PANTHER" id="PTHR47835">
    <property type="entry name" value="HFM1, ATP DEPENDENT DNA HELICASE HOMOLOG"/>
    <property type="match status" value="1"/>
</dbReference>
<dbReference type="Gene3D" id="3.40.50.300">
    <property type="entry name" value="P-loop containing nucleotide triphosphate hydrolases"/>
    <property type="match status" value="1"/>
</dbReference>
<protein>
    <recommendedName>
        <fullName evidence="6">DNA 3'-5' helicase</fullName>
        <ecNumber evidence="6">5.6.2.4</ecNumber>
    </recommendedName>
</protein>
<evidence type="ECO:0000313" key="10">
    <source>
        <dbReference type="EMBL" id="AKI32541.1"/>
    </source>
</evidence>
<feature type="domain" description="SEC63" evidence="8">
    <location>
        <begin position="133"/>
        <end position="184"/>
    </location>
</feature>
<dbReference type="InterPro" id="IPR027417">
    <property type="entry name" value="P-loop_NTPase"/>
</dbReference>
<keyword evidence="1" id="KW-0378">Hydrolase</keyword>
<keyword evidence="2 10" id="KW-0547">Nucleotide-binding</keyword>
<feature type="non-terminal residue" evidence="10">
    <location>
        <position position="1"/>
    </location>
</feature>
<dbReference type="GO" id="GO:0043138">
    <property type="term" value="F:3'-5' DNA helicase activity"/>
    <property type="evidence" value="ECO:0007669"/>
    <property type="project" value="UniProtKB-EC"/>
</dbReference>
<dbReference type="SUPFAM" id="SSF52540">
    <property type="entry name" value="P-loop containing nucleoside triphosphate hydrolases"/>
    <property type="match status" value="1"/>
</dbReference>
<evidence type="ECO:0000256" key="4">
    <source>
        <dbReference type="ARBA" id="ARBA00023254"/>
    </source>
</evidence>
<keyword evidence="3" id="KW-0413">Isomerase</keyword>
<feature type="domain" description="MER3 helicase-like winged helix" evidence="9">
    <location>
        <begin position="40"/>
        <end position="107"/>
    </location>
</feature>
<evidence type="ECO:0000256" key="6">
    <source>
        <dbReference type="ARBA" id="ARBA00034808"/>
    </source>
</evidence>
<sequence length="185" mass="20843">QMIGRAGRPQYDTEGVAVIMTQKQNVHRYQNLAAGSEVVESQLKDCFAEYLNAEIALRTITDISMGVTWLKGTFLYLRVSAWVGLFGLHHTKATSQAEVDNLLQDKLIMATVQELAKYGLVQTDEYGFMLESQEPGRIMAHHYIRLPTMVHITNLHAHASMPDLIDLVARSAEFGGIKLRRDQKK</sequence>
<dbReference type="InterPro" id="IPR004179">
    <property type="entry name" value="Sec63-dom"/>
</dbReference>
<gene>
    <name evidence="10" type="primary">mer3</name>
</gene>
<dbReference type="EC" id="5.6.2.4" evidence="6"/>
<feature type="non-terminal residue" evidence="10">
    <location>
        <position position="185"/>
    </location>
</feature>
<evidence type="ECO:0000256" key="3">
    <source>
        <dbReference type="ARBA" id="ARBA00023235"/>
    </source>
</evidence>
<dbReference type="AlphaFoldDB" id="A0A0G2UMQ7"/>
<organism evidence="10">
    <name type="scientific">Lobosphaera incisa</name>
    <dbReference type="NCBI Taxonomy" id="312850"/>
    <lineage>
        <taxon>Eukaryota</taxon>
        <taxon>Viridiplantae</taxon>
        <taxon>Chlorophyta</taxon>
        <taxon>core chlorophytes</taxon>
        <taxon>Trebouxiophyceae</taxon>
        <taxon>Trebouxiales</taxon>
        <taxon>Trebouxiaceae</taxon>
        <taxon>Lobosphaera</taxon>
    </lineage>
</organism>
<keyword evidence="2 10" id="KW-0347">Helicase</keyword>
<comment type="catalytic activity">
    <reaction evidence="7">
        <text>ATP + H2O = ADP + phosphate + H(+)</text>
        <dbReference type="Rhea" id="RHEA:13065"/>
        <dbReference type="ChEBI" id="CHEBI:15377"/>
        <dbReference type="ChEBI" id="CHEBI:15378"/>
        <dbReference type="ChEBI" id="CHEBI:30616"/>
        <dbReference type="ChEBI" id="CHEBI:43474"/>
        <dbReference type="ChEBI" id="CHEBI:456216"/>
        <dbReference type="EC" id="5.6.2.4"/>
    </reaction>
</comment>
<accession>A0A0G2UMQ7</accession>
<proteinExistence type="predicted"/>
<dbReference type="GO" id="GO:0016787">
    <property type="term" value="F:hydrolase activity"/>
    <property type="evidence" value="ECO:0007669"/>
    <property type="project" value="UniProtKB-KW"/>
</dbReference>
<dbReference type="EMBL" id="KP259581">
    <property type="protein sequence ID" value="AKI32541.1"/>
    <property type="molecule type" value="Genomic_DNA"/>
</dbReference>
<dbReference type="GO" id="GO:0051321">
    <property type="term" value="P:meiotic cell cycle"/>
    <property type="evidence" value="ECO:0007669"/>
    <property type="project" value="UniProtKB-KW"/>
</dbReference>
<evidence type="ECO:0000256" key="7">
    <source>
        <dbReference type="ARBA" id="ARBA00048988"/>
    </source>
</evidence>
<dbReference type="Gene3D" id="1.10.3380.10">
    <property type="entry name" value="Sec63 N-terminal domain-like domain"/>
    <property type="match status" value="1"/>
</dbReference>
<dbReference type="InterPro" id="IPR052247">
    <property type="entry name" value="Meiotic_Crossover_Helicase"/>
</dbReference>
<keyword evidence="4" id="KW-0469">Meiosis</keyword>
<evidence type="ECO:0000256" key="2">
    <source>
        <dbReference type="ARBA" id="ARBA00022806"/>
    </source>
</evidence>
<dbReference type="Gene3D" id="1.10.10.10">
    <property type="entry name" value="Winged helix-like DNA-binding domain superfamily/Winged helix DNA-binding domain"/>
    <property type="match status" value="1"/>
</dbReference>
<evidence type="ECO:0000259" key="9">
    <source>
        <dbReference type="Pfam" id="PF23445"/>
    </source>
</evidence>
<evidence type="ECO:0000256" key="5">
    <source>
        <dbReference type="ARBA" id="ARBA00034617"/>
    </source>
</evidence>